<comment type="caution">
    <text evidence="7">The sequence shown here is derived from an EMBL/GenBank/DDBJ whole genome shotgun (WGS) entry which is preliminary data.</text>
</comment>
<dbReference type="PANTHER" id="PTHR43272:SF32">
    <property type="entry name" value="AMP-DEPENDENT SYNTHETASE_LIGASE DOMAIN-CONTAINING PROTEIN"/>
    <property type="match status" value="1"/>
</dbReference>
<evidence type="ECO:0000256" key="3">
    <source>
        <dbReference type="ARBA" id="ARBA00022832"/>
    </source>
</evidence>
<gene>
    <name evidence="7" type="ORF">PAI11_24840</name>
</gene>
<dbReference type="InterPro" id="IPR042099">
    <property type="entry name" value="ANL_N_sf"/>
</dbReference>
<evidence type="ECO:0000256" key="2">
    <source>
        <dbReference type="ARBA" id="ARBA00022598"/>
    </source>
</evidence>
<dbReference type="Pfam" id="PF00501">
    <property type="entry name" value="AMP-binding"/>
    <property type="match status" value="1"/>
</dbReference>
<dbReference type="SUPFAM" id="SSF56801">
    <property type="entry name" value="Acetyl-CoA synthetase-like"/>
    <property type="match status" value="1"/>
</dbReference>
<name>H0E6N4_9ACTN</name>
<accession>H0E6N4</accession>
<protein>
    <recommendedName>
        <fullName evidence="5">Acyl-CoA synthetase</fullName>
    </recommendedName>
</protein>
<dbReference type="GO" id="GO:0004467">
    <property type="term" value="F:long-chain fatty acid-CoA ligase activity"/>
    <property type="evidence" value="ECO:0007669"/>
    <property type="project" value="TreeGrafter"/>
</dbReference>
<dbReference type="GO" id="GO:0016020">
    <property type="term" value="C:membrane"/>
    <property type="evidence" value="ECO:0007669"/>
    <property type="project" value="TreeGrafter"/>
</dbReference>
<dbReference type="PANTHER" id="PTHR43272">
    <property type="entry name" value="LONG-CHAIN-FATTY-ACID--COA LIGASE"/>
    <property type="match status" value="1"/>
</dbReference>
<dbReference type="OrthoDB" id="9803968at2"/>
<sequence length="598" mass="63385">MSIAPDAATDGEARQGAGPRTFCEAFQRTVAAYPDDPALQRWSGGPSLTWSEVGARVEQTAAALAGLGVRPGDTVAHLLSNRPEFHVLDLAVLHLGATPFSIYNTSPPEQIAHVLRNAGSRVIVTERALLAPVLAARGDAPEVTTVVSIDGGDGVLPFGELPADPRFDFDASWRAVAPEDLAVLIYTSGTTGPPKGVQLTHRSLIAAWRAASAAVPAMARRGHLISYLPHAHLADRFFAHYPAVLLGSSITCVEDPKTVVAALPEVRPSVWLAVPRIWEKLKTALEATLQGHEDPAVRQLAADGLAAGLARARGEQLDAGQVAAHERADQLLFSALRAKLGLDAADALVSGSAPIGADVLEFFAALGLEILEGYGMSECSAVISINAPGQTRIGTVGRPCPGVELQLADDGEILIRGEMLMVGYRGQPAQTAETLDPDGWLRTGDVGRLDADGYLRIVDRKKELIVNAAGKNMSPTNIENAIKARSPLIGQAVAIGDRRPYNTALLVLDPDAAAAYATQHDLADGSPAVLAADPDVLRLIQDAVERANATLSRVEQVKRWTLLAEEWQPGGPELTPTMKLKRKPIADRYAAQIDALYA</sequence>
<evidence type="ECO:0000313" key="7">
    <source>
        <dbReference type="EMBL" id="EHN10681.1"/>
    </source>
</evidence>
<feature type="domain" description="AMP-dependent synthetase/ligase" evidence="6">
    <location>
        <begin position="26"/>
        <end position="424"/>
    </location>
</feature>
<evidence type="ECO:0000259" key="6">
    <source>
        <dbReference type="Pfam" id="PF00501"/>
    </source>
</evidence>
<reference evidence="7 8" key="1">
    <citation type="journal article" date="2013" name="Biodegradation">
        <title>Quantitative proteomic analysis of ibuprofen-degrading Patulibacter sp. strain I11.</title>
        <authorList>
            <person name="Almeida B."/>
            <person name="Kjeldal H."/>
            <person name="Lolas I."/>
            <person name="Knudsen A.D."/>
            <person name="Carvalho G."/>
            <person name="Nielsen K.L."/>
            <person name="Barreto Crespo M.T."/>
            <person name="Stensballe A."/>
            <person name="Nielsen J.L."/>
        </authorList>
    </citation>
    <scope>NUCLEOTIDE SEQUENCE [LARGE SCALE GENOMIC DNA]</scope>
    <source>
        <strain evidence="7 8">I11</strain>
    </source>
</reference>
<proteinExistence type="inferred from homology"/>
<dbReference type="InterPro" id="IPR020845">
    <property type="entry name" value="AMP-binding_CS"/>
</dbReference>
<dbReference type="AlphaFoldDB" id="H0E6N4"/>
<dbReference type="Gene3D" id="3.40.50.12780">
    <property type="entry name" value="N-terminal domain of ligase-like"/>
    <property type="match status" value="1"/>
</dbReference>
<evidence type="ECO:0000256" key="1">
    <source>
        <dbReference type="ARBA" id="ARBA00006432"/>
    </source>
</evidence>
<dbReference type="PATRIC" id="fig|1097667.3.peg.2466"/>
<dbReference type="Proteomes" id="UP000005143">
    <property type="component" value="Unassembled WGS sequence"/>
</dbReference>
<dbReference type="RefSeq" id="WP_007575518.1">
    <property type="nucleotide sequence ID" value="NZ_AGUD01000206.1"/>
</dbReference>
<keyword evidence="4" id="KW-0443">Lipid metabolism</keyword>
<dbReference type="CDD" id="cd05907">
    <property type="entry name" value="VL_LC_FACS_like"/>
    <property type="match status" value="1"/>
</dbReference>
<comment type="similarity">
    <text evidence="1">Belongs to the ATP-dependent AMP-binding enzyme family.</text>
</comment>
<dbReference type="EMBL" id="AGUD01000206">
    <property type="protein sequence ID" value="EHN10681.1"/>
    <property type="molecule type" value="Genomic_DNA"/>
</dbReference>
<dbReference type="Pfam" id="PF23562">
    <property type="entry name" value="AMP-binding_C_3"/>
    <property type="match status" value="1"/>
</dbReference>
<keyword evidence="8" id="KW-1185">Reference proteome</keyword>
<evidence type="ECO:0000313" key="8">
    <source>
        <dbReference type="Proteomes" id="UP000005143"/>
    </source>
</evidence>
<keyword evidence="3" id="KW-0276">Fatty acid metabolism</keyword>
<evidence type="ECO:0000256" key="5">
    <source>
        <dbReference type="ARBA" id="ARBA00032875"/>
    </source>
</evidence>
<keyword evidence="2 7" id="KW-0436">Ligase</keyword>
<evidence type="ECO:0000256" key="4">
    <source>
        <dbReference type="ARBA" id="ARBA00023098"/>
    </source>
</evidence>
<dbReference type="InterPro" id="IPR000873">
    <property type="entry name" value="AMP-dep_synth/lig_dom"/>
</dbReference>
<dbReference type="PROSITE" id="PS00455">
    <property type="entry name" value="AMP_BINDING"/>
    <property type="match status" value="1"/>
</dbReference>
<organism evidence="7 8">
    <name type="scientific">Patulibacter medicamentivorans</name>
    <dbReference type="NCBI Taxonomy" id="1097667"/>
    <lineage>
        <taxon>Bacteria</taxon>
        <taxon>Bacillati</taxon>
        <taxon>Actinomycetota</taxon>
        <taxon>Thermoleophilia</taxon>
        <taxon>Solirubrobacterales</taxon>
        <taxon>Patulibacteraceae</taxon>
        <taxon>Patulibacter</taxon>
    </lineage>
</organism>